<evidence type="ECO:0000256" key="10">
    <source>
        <dbReference type="ARBA" id="ARBA00022989"/>
    </source>
</evidence>
<evidence type="ECO:0000256" key="9">
    <source>
        <dbReference type="ARBA" id="ARBA00022837"/>
    </source>
</evidence>
<keyword evidence="10 15" id="KW-1133">Transmembrane helix</keyword>
<feature type="non-terminal residue" evidence="16">
    <location>
        <position position="1"/>
    </location>
</feature>
<feature type="region of interest" description="Disordered" evidence="14">
    <location>
        <begin position="86"/>
        <end position="114"/>
    </location>
</feature>
<evidence type="ECO:0000256" key="3">
    <source>
        <dbReference type="ARBA" id="ARBA00016584"/>
    </source>
</evidence>
<comment type="caution">
    <text evidence="16">The sequence shown here is derived from an EMBL/GenBank/DDBJ whole genome shotgun (WGS) entry which is preliminary data.</text>
</comment>
<reference evidence="16 17" key="1">
    <citation type="submission" date="2016-04" db="EMBL/GenBank/DDBJ databases">
        <title>The genome of Intoshia linei affirms orthonectids as highly simplified spiralians.</title>
        <authorList>
            <person name="Mikhailov K.V."/>
            <person name="Slusarev G.S."/>
            <person name="Nikitin M.A."/>
            <person name="Logacheva M.D."/>
            <person name="Penin A."/>
            <person name="Aleoshin V."/>
            <person name="Panchin Y.V."/>
        </authorList>
    </citation>
    <scope>NUCLEOTIDE SEQUENCE [LARGE SCALE GENOMIC DNA]</scope>
    <source>
        <strain evidence="16">Intl2013</strain>
        <tissue evidence="16">Whole animal</tissue>
    </source>
</reference>
<evidence type="ECO:0000256" key="12">
    <source>
        <dbReference type="ARBA" id="ARBA00023136"/>
    </source>
</evidence>
<evidence type="ECO:0000256" key="4">
    <source>
        <dbReference type="ARBA" id="ARBA00022448"/>
    </source>
</evidence>
<dbReference type="GO" id="GO:0005789">
    <property type="term" value="C:endoplasmic reticulum membrane"/>
    <property type="evidence" value="ECO:0007669"/>
    <property type="project" value="UniProtKB-SubCell"/>
</dbReference>
<protein>
    <recommendedName>
        <fullName evidence="3">Store-operated calcium entry-associated regulatory factor</fullName>
    </recommendedName>
    <alternativeName>
        <fullName evidence="13">Transmembrane protein 66</fullName>
    </alternativeName>
</protein>
<evidence type="ECO:0000313" key="16">
    <source>
        <dbReference type="EMBL" id="OAF65208.1"/>
    </source>
</evidence>
<dbReference type="PANTHER" id="PTHR15929:SF0">
    <property type="entry name" value="STORE-OPERATED CALCIUM ENTRY-ASSOCIATED REGULATORY FACTOR"/>
    <property type="match status" value="1"/>
</dbReference>
<keyword evidence="6 15" id="KW-0812">Transmembrane</keyword>
<dbReference type="InterPro" id="IPR009567">
    <property type="entry name" value="SARAF"/>
</dbReference>
<evidence type="ECO:0000256" key="5">
    <source>
        <dbReference type="ARBA" id="ARBA00022568"/>
    </source>
</evidence>
<keyword evidence="8" id="KW-0256">Endoplasmic reticulum</keyword>
<feature type="compositionally biased region" description="Gly residues" evidence="14">
    <location>
        <begin position="90"/>
        <end position="100"/>
    </location>
</feature>
<keyword evidence="4" id="KW-0813">Transport</keyword>
<keyword evidence="11" id="KW-0406">Ion transport</keyword>
<comment type="similarity">
    <text evidence="2">Belongs to the SARAF family.</text>
</comment>
<evidence type="ECO:0000256" key="1">
    <source>
        <dbReference type="ARBA" id="ARBA00004115"/>
    </source>
</evidence>
<proteinExistence type="inferred from homology"/>
<dbReference type="Pfam" id="PF06682">
    <property type="entry name" value="SARAF"/>
    <property type="match status" value="2"/>
</dbReference>
<dbReference type="AlphaFoldDB" id="A0A177AT71"/>
<keyword evidence="17" id="KW-1185">Reference proteome</keyword>
<keyword evidence="7" id="KW-0732">Signal</keyword>
<evidence type="ECO:0000256" key="6">
    <source>
        <dbReference type="ARBA" id="ARBA00022692"/>
    </source>
</evidence>
<feature type="compositionally biased region" description="Low complexity" evidence="14">
    <location>
        <begin position="164"/>
        <end position="175"/>
    </location>
</feature>
<evidence type="ECO:0000256" key="13">
    <source>
        <dbReference type="ARBA" id="ARBA00031116"/>
    </source>
</evidence>
<feature type="transmembrane region" description="Helical" evidence="15">
    <location>
        <begin position="121"/>
        <end position="140"/>
    </location>
</feature>
<evidence type="ECO:0000256" key="14">
    <source>
        <dbReference type="SAM" id="MobiDB-lite"/>
    </source>
</evidence>
<dbReference type="PANTHER" id="PTHR15929">
    <property type="entry name" value="STORE-OPERATED CALCIUM ENTRY-ASSOCIATED REGULATORY FACTOR"/>
    <property type="match status" value="1"/>
</dbReference>
<evidence type="ECO:0000313" key="17">
    <source>
        <dbReference type="Proteomes" id="UP000078046"/>
    </source>
</evidence>
<evidence type="ECO:0000256" key="2">
    <source>
        <dbReference type="ARBA" id="ARBA00006833"/>
    </source>
</evidence>
<dbReference type="GO" id="GO:2001256">
    <property type="term" value="P:regulation of store-operated calcium entry"/>
    <property type="evidence" value="ECO:0007669"/>
    <property type="project" value="InterPro"/>
</dbReference>
<accession>A0A177AT71</accession>
<feature type="compositionally biased region" description="Polar residues" evidence="14">
    <location>
        <begin position="176"/>
        <end position="186"/>
    </location>
</feature>
<dbReference type="Proteomes" id="UP000078046">
    <property type="component" value="Unassembled WGS sequence"/>
</dbReference>
<feature type="region of interest" description="Disordered" evidence="14">
    <location>
        <begin position="150"/>
        <end position="186"/>
    </location>
</feature>
<comment type="subcellular location">
    <subcellularLocation>
        <location evidence="1">Endoplasmic reticulum membrane</location>
        <topology evidence="1">Single-pass type I membrane protein</topology>
    </subcellularLocation>
</comment>
<feature type="transmembrane region" description="Helical" evidence="15">
    <location>
        <begin position="58"/>
        <end position="75"/>
    </location>
</feature>
<gene>
    <name evidence="16" type="ORF">A3Q56_07082</name>
</gene>
<evidence type="ECO:0000256" key="7">
    <source>
        <dbReference type="ARBA" id="ARBA00022729"/>
    </source>
</evidence>
<sequence length="186" mass="20255">WECKADLNNIVKFGTLDVNCEGYDYPEDPYILVNSCRLLYSLHRIDGRKSETSNGESFLPILFIIGLIILVYYVFLRPNPNEGARHDDGYGGNYGGGDSGGAAPPPPPYNKRSNNQGTGGFFSNFWSGAMMGGAAGYLFGNRGHQNRGYSSYGSQYNSPYPDYNSGPSTSGGNSSYQTGYASTSRR</sequence>
<dbReference type="EMBL" id="LWCA01001395">
    <property type="protein sequence ID" value="OAF65208.1"/>
    <property type="molecule type" value="Genomic_DNA"/>
</dbReference>
<name>A0A177AT71_9BILA</name>
<evidence type="ECO:0000256" key="11">
    <source>
        <dbReference type="ARBA" id="ARBA00023065"/>
    </source>
</evidence>
<organism evidence="16 17">
    <name type="scientific">Intoshia linei</name>
    <dbReference type="NCBI Taxonomy" id="1819745"/>
    <lineage>
        <taxon>Eukaryota</taxon>
        <taxon>Metazoa</taxon>
        <taxon>Spiralia</taxon>
        <taxon>Lophotrochozoa</taxon>
        <taxon>Mesozoa</taxon>
        <taxon>Orthonectida</taxon>
        <taxon>Rhopaluridae</taxon>
        <taxon>Intoshia</taxon>
    </lineage>
</organism>
<dbReference type="OrthoDB" id="20303at2759"/>
<keyword evidence="9" id="KW-0106">Calcium</keyword>
<keyword evidence="5" id="KW-0109">Calcium transport</keyword>
<evidence type="ECO:0000256" key="15">
    <source>
        <dbReference type="SAM" id="Phobius"/>
    </source>
</evidence>
<keyword evidence="12 15" id="KW-0472">Membrane</keyword>
<dbReference type="GO" id="GO:0006816">
    <property type="term" value="P:calcium ion transport"/>
    <property type="evidence" value="ECO:0007669"/>
    <property type="project" value="UniProtKB-KW"/>
</dbReference>
<evidence type="ECO:0000256" key="8">
    <source>
        <dbReference type="ARBA" id="ARBA00022824"/>
    </source>
</evidence>